<feature type="chain" id="PRO_5046729547" description="G-protein coupled receptors family 1 profile domain-containing protein" evidence="12">
    <location>
        <begin position="23"/>
        <end position="619"/>
    </location>
</feature>
<organism evidence="14 15">
    <name type="scientific">Porites evermanni</name>
    <dbReference type="NCBI Taxonomy" id="104178"/>
    <lineage>
        <taxon>Eukaryota</taxon>
        <taxon>Metazoa</taxon>
        <taxon>Cnidaria</taxon>
        <taxon>Anthozoa</taxon>
        <taxon>Hexacorallia</taxon>
        <taxon>Scleractinia</taxon>
        <taxon>Fungiina</taxon>
        <taxon>Poritidae</taxon>
        <taxon>Porites</taxon>
    </lineage>
</organism>
<keyword evidence="4 11" id="KW-0812">Transmembrane</keyword>
<evidence type="ECO:0000256" key="5">
    <source>
        <dbReference type="ARBA" id="ARBA00022737"/>
    </source>
</evidence>
<dbReference type="PRINTS" id="PR00237">
    <property type="entry name" value="GPCRRHODOPSN"/>
</dbReference>
<evidence type="ECO:0000313" key="14">
    <source>
        <dbReference type="EMBL" id="CAH3016911.1"/>
    </source>
</evidence>
<feature type="transmembrane region" description="Helical" evidence="11">
    <location>
        <begin position="269"/>
        <end position="292"/>
    </location>
</feature>
<keyword evidence="6 11" id="KW-1133">Transmembrane helix</keyword>
<keyword evidence="5" id="KW-0677">Repeat</keyword>
<dbReference type="PANTHER" id="PTHR24372">
    <property type="entry name" value="GLYCOPROTEIN HORMONE RECEPTOR"/>
    <property type="match status" value="1"/>
</dbReference>
<dbReference type="Proteomes" id="UP001159427">
    <property type="component" value="Unassembled WGS sequence"/>
</dbReference>
<gene>
    <name evidence="14" type="ORF">PEVE_00034047</name>
</gene>
<keyword evidence="10" id="KW-0807">Transducer</keyword>
<feature type="domain" description="G-protein coupled receptors family 1 profile" evidence="13">
    <location>
        <begin position="283"/>
        <end position="535"/>
    </location>
</feature>
<feature type="transmembrane region" description="Helical" evidence="11">
    <location>
        <begin position="344"/>
        <end position="365"/>
    </location>
</feature>
<evidence type="ECO:0000313" key="15">
    <source>
        <dbReference type="Proteomes" id="UP001159427"/>
    </source>
</evidence>
<keyword evidence="7" id="KW-0297">G-protein coupled receptor</keyword>
<feature type="transmembrane region" description="Helical" evidence="11">
    <location>
        <begin position="385"/>
        <end position="412"/>
    </location>
</feature>
<dbReference type="SUPFAM" id="SSF81321">
    <property type="entry name" value="Family A G protein-coupled receptor-like"/>
    <property type="match status" value="1"/>
</dbReference>
<evidence type="ECO:0000256" key="7">
    <source>
        <dbReference type="ARBA" id="ARBA00023040"/>
    </source>
</evidence>
<comment type="caution">
    <text evidence="14">The sequence shown here is derived from an EMBL/GenBank/DDBJ whole genome shotgun (WGS) entry which is preliminary data.</text>
</comment>
<evidence type="ECO:0000256" key="8">
    <source>
        <dbReference type="ARBA" id="ARBA00023136"/>
    </source>
</evidence>
<dbReference type="PANTHER" id="PTHR24372:SF77">
    <property type="entry name" value="G-PROTEIN COUPLED RECEPTORS FAMILY 1 PROFILE DOMAIN-CONTAINING PROTEIN"/>
    <property type="match status" value="1"/>
</dbReference>
<evidence type="ECO:0000256" key="3">
    <source>
        <dbReference type="ARBA" id="ARBA00022614"/>
    </source>
</evidence>
<evidence type="ECO:0000259" key="13">
    <source>
        <dbReference type="PROSITE" id="PS50262"/>
    </source>
</evidence>
<feature type="transmembrane region" description="Helical" evidence="11">
    <location>
        <begin position="432"/>
        <end position="456"/>
    </location>
</feature>
<keyword evidence="15" id="KW-1185">Reference proteome</keyword>
<evidence type="ECO:0000256" key="12">
    <source>
        <dbReference type="SAM" id="SignalP"/>
    </source>
</evidence>
<dbReference type="EMBL" id="CALNXI010000051">
    <property type="protein sequence ID" value="CAH3016911.1"/>
    <property type="molecule type" value="Genomic_DNA"/>
</dbReference>
<keyword evidence="9" id="KW-0675">Receptor</keyword>
<evidence type="ECO:0000256" key="9">
    <source>
        <dbReference type="ARBA" id="ARBA00023170"/>
    </source>
</evidence>
<evidence type="ECO:0000256" key="11">
    <source>
        <dbReference type="SAM" id="Phobius"/>
    </source>
</evidence>
<evidence type="ECO:0000256" key="6">
    <source>
        <dbReference type="ARBA" id="ARBA00022989"/>
    </source>
</evidence>
<keyword evidence="12" id="KW-0732">Signal</keyword>
<name>A0ABN8LPF1_9CNID</name>
<evidence type="ECO:0000256" key="10">
    <source>
        <dbReference type="ARBA" id="ARBA00023224"/>
    </source>
</evidence>
<feature type="transmembrane region" description="Helical" evidence="11">
    <location>
        <begin position="304"/>
        <end position="324"/>
    </location>
</feature>
<dbReference type="InterPro" id="IPR001611">
    <property type="entry name" value="Leu-rich_rpt"/>
</dbReference>
<keyword evidence="8 11" id="KW-0472">Membrane</keyword>
<protein>
    <recommendedName>
        <fullName evidence="13">G-protein coupled receptors family 1 profile domain-containing protein</fullName>
    </recommendedName>
</protein>
<dbReference type="Pfam" id="PF00001">
    <property type="entry name" value="7tm_1"/>
    <property type="match status" value="1"/>
</dbReference>
<proteinExistence type="predicted"/>
<comment type="subcellular location">
    <subcellularLocation>
        <location evidence="1">Cell membrane</location>
        <topology evidence="1">Multi-pass membrane protein</topology>
    </subcellularLocation>
</comment>
<dbReference type="Pfam" id="PF13855">
    <property type="entry name" value="LRR_8"/>
    <property type="match status" value="1"/>
</dbReference>
<reference evidence="14 15" key="1">
    <citation type="submission" date="2022-05" db="EMBL/GenBank/DDBJ databases">
        <authorList>
            <consortium name="Genoscope - CEA"/>
            <person name="William W."/>
        </authorList>
    </citation>
    <scope>NUCLEOTIDE SEQUENCE [LARGE SCALE GENOMIC DNA]</scope>
</reference>
<dbReference type="InterPro" id="IPR017452">
    <property type="entry name" value="GPCR_Rhodpsn_7TM"/>
</dbReference>
<dbReference type="Gene3D" id="1.20.1070.10">
    <property type="entry name" value="Rhodopsin 7-helix transmembrane proteins"/>
    <property type="match status" value="1"/>
</dbReference>
<feature type="transmembrane region" description="Helical" evidence="11">
    <location>
        <begin position="518"/>
        <end position="537"/>
    </location>
</feature>
<evidence type="ECO:0000256" key="4">
    <source>
        <dbReference type="ARBA" id="ARBA00022692"/>
    </source>
</evidence>
<dbReference type="Gene3D" id="3.80.10.10">
    <property type="entry name" value="Ribonuclease Inhibitor"/>
    <property type="match status" value="1"/>
</dbReference>
<keyword evidence="2" id="KW-1003">Cell membrane</keyword>
<evidence type="ECO:0000256" key="1">
    <source>
        <dbReference type="ARBA" id="ARBA00004651"/>
    </source>
</evidence>
<keyword evidence="3" id="KW-0433">Leucine-rich repeat</keyword>
<evidence type="ECO:0000256" key="2">
    <source>
        <dbReference type="ARBA" id="ARBA00022475"/>
    </source>
</evidence>
<dbReference type="InterPro" id="IPR000276">
    <property type="entry name" value="GPCR_Rhodpsn"/>
</dbReference>
<feature type="signal peptide" evidence="12">
    <location>
        <begin position="1"/>
        <end position="22"/>
    </location>
</feature>
<feature type="transmembrane region" description="Helical" evidence="11">
    <location>
        <begin position="477"/>
        <end position="498"/>
    </location>
</feature>
<dbReference type="SUPFAM" id="SSF52058">
    <property type="entry name" value="L domain-like"/>
    <property type="match status" value="1"/>
</dbReference>
<dbReference type="PROSITE" id="PS50262">
    <property type="entry name" value="G_PROTEIN_RECEP_F1_2"/>
    <property type="match status" value="1"/>
</dbReference>
<accession>A0ABN8LPF1</accession>
<sequence>MARSTLLFLLTVIARASLPTEAQVTNCTAGCKCKEIVGEGRLISANCTISNLTELSVFTPPSQVKTLVIALSSEMEILPEGSFVKFTILVNLSIPNNNIRVIKDGAFSGLNLLQYLDLSANQLTKWEGNFSSGSELSSLTYLDISSNPTTFKLPTAILKLPSLKEIHGAFLNQPCSVCTLIRNCSWQKEETSSNMDKFNITTSDLRNETFRKGKEENCQVNEIEILSKEVVKYAQYGFFPTCLETKKECYDSVIRVTPIHRCWDNSNKYLNAVFLIAPIAFLLNLTVVLITLTTRALRRNVTMFLTCNMAFSDSILSLYAIILISTRQKSYVDFLMIQHGMCNIIGFMWLTCQIVSIKTSLVLTVERFLAVVYCMEPTIRITRKLAVALAVLIWILGVAVAILPLLKISVYYSNTYCIPIRPVKDIPHSYELSIGLALWGMLIYCTTIPFYLKIFLAVKKTSRRAGVKRDGTLAKRICILVLSNMLFFFFPIVIVFLWLTTDLKETMSPKNREILTGVIPSLLFSLNSLINPLLYAFRSEKFQKAIKIRIYTICLRKPRSSSLTMSLSHLATVRTTRNRNSRLPSSADTLNSAYTIARRTPPTPKRESLNGDAMALTKV</sequence>
<dbReference type="InterPro" id="IPR032675">
    <property type="entry name" value="LRR_dom_sf"/>
</dbReference>